<protein>
    <recommendedName>
        <fullName evidence="2">DUF3791 domain-containing protein</fullName>
    </recommendedName>
</protein>
<name>A0A806KGU2_9BACT</name>
<dbReference type="AlphaFoldDB" id="A0A806KGU2"/>
<organism evidence="1">
    <name type="scientific">uncultured bacterium contig00054</name>
    <dbReference type="NCBI Taxonomy" id="1181538"/>
    <lineage>
        <taxon>Bacteria</taxon>
        <taxon>environmental samples</taxon>
    </lineage>
</organism>
<accession>A0A806KGU2</accession>
<reference evidence="1" key="1">
    <citation type="submission" date="2012-03" db="EMBL/GenBank/DDBJ databases">
        <title>Functional metagenomics reveals considerable lignocellulase gene clusters in the gut microbiome of a wood-feeding higher termite.</title>
        <authorList>
            <person name="Liu N."/>
        </authorList>
    </citation>
    <scope>NUCLEOTIDE SEQUENCE</scope>
</reference>
<sequence>MKTDKIVLQLKFASVIETFSQMGNLPLRDALDKFYKSEIYIEMREGISDMHCRSEKYLAEDLIKDCA</sequence>
<evidence type="ECO:0008006" key="2">
    <source>
        <dbReference type="Google" id="ProtNLM"/>
    </source>
</evidence>
<dbReference type="EMBL" id="JQ844253">
    <property type="protein sequence ID" value="AGS53845.1"/>
    <property type="molecule type" value="Genomic_DNA"/>
</dbReference>
<evidence type="ECO:0000313" key="1">
    <source>
        <dbReference type="EMBL" id="AGS53845.1"/>
    </source>
</evidence>
<proteinExistence type="predicted"/>